<accession>A0A195FRC3</accession>
<protein>
    <submittedName>
        <fullName evidence="2">Uncharacterized protein</fullName>
    </submittedName>
</protein>
<evidence type="ECO:0000313" key="2">
    <source>
        <dbReference type="EMBL" id="KYN43150.1"/>
    </source>
</evidence>
<keyword evidence="3" id="KW-1185">Reference proteome</keyword>
<feature type="compositionally biased region" description="Polar residues" evidence="1">
    <location>
        <begin position="82"/>
        <end position="104"/>
    </location>
</feature>
<dbReference type="Proteomes" id="UP000078541">
    <property type="component" value="Unassembled WGS sequence"/>
</dbReference>
<reference evidence="2 3" key="1">
    <citation type="submission" date="2016-03" db="EMBL/GenBank/DDBJ databases">
        <title>Trachymyrmex septentrionalis WGS genome.</title>
        <authorList>
            <person name="Nygaard S."/>
            <person name="Hu H."/>
            <person name="Boomsma J."/>
            <person name="Zhang G."/>
        </authorList>
    </citation>
    <scope>NUCLEOTIDE SEQUENCE [LARGE SCALE GENOMIC DNA]</scope>
    <source>
        <strain evidence="2">Tsep2-gDNA-1</strain>
        <tissue evidence="2">Whole body</tissue>
    </source>
</reference>
<organism evidence="2 3">
    <name type="scientific">Trachymyrmex septentrionalis</name>
    <dbReference type="NCBI Taxonomy" id="34720"/>
    <lineage>
        <taxon>Eukaryota</taxon>
        <taxon>Metazoa</taxon>
        <taxon>Ecdysozoa</taxon>
        <taxon>Arthropoda</taxon>
        <taxon>Hexapoda</taxon>
        <taxon>Insecta</taxon>
        <taxon>Pterygota</taxon>
        <taxon>Neoptera</taxon>
        <taxon>Endopterygota</taxon>
        <taxon>Hymenoptera</taxon>
        <taxon>Apocrita</taxon>
        <taxon>Aculeata</taxon>
        <taxon>Formicoidea</taxon>
        <taxon>Formicidae</taxon>
        <taxon>Myrmicinae</taxon>
        <taxon>Trachymyrmex</taxon>
    </lineage>
</organism>
<dbReference type="EMBL" id="KQ981285">
    <property type="protein sequence ID" value="KYN43150.1"/>
    <property type="molecule type" value="Genomic_DNA"/>
</dbReference>
<evidence type="ECO:0000256" key="1">
    <source>
        <dbReference type="SAM" id="MobiDB-lite"/>
    </source>
</evidence>
<feature type="non-terminal residue" evidence="2">
    <location>
        <position position="1"/>
    </location>
</feature>
<gene>
    <name evidence="2" type="ORF">ALC56_02332</name>
</gene>
<feature type="region of interest" description="Disordered" evidence="1">
    <location>
        <begin position="75"/>
        <end position="110"/>
    </location>
</feature>
<evidence type="ECO:0000313" key="3">
    <source>
        <dbReference type="Proteomes" id="UP000078541"/>
    </source>
</evidence>
<sequence length="135" mass="14894">SATATATAARITEAYIMARHFRVGEREPLTRMKATPECPGHPTEYHSPVHSRAALRTPFAASYNASFGPTRGCASREKLTLSGPSNGEITDSRMANQANAQSGAHQRRCKDRVKRRTYRLGIFSNPIVFFTKKLA</sequence>
<dbReference type="AlphaFoldDB" id="A0A195FRC3"/>
<proteinExistence type="predicted"/>
<name>A0A195FRC3_9HYME</name>